<reference evidence="19" key="2">
    <citation type="journal article" date="2016" name="Genome Announc.">
        <title>Genome sequence of Ustilaginoidea virens IPU010, a rice pathogenic fungus causing false smut.</title>
        <authorList>
            <person name="Kumagai T."/>
            <person name="Ishii T."/>
            <person name="Terai G."/>
            <person name="Umemura M."/>
            <person name="Machida M."/>
            <person name="Asai K."/>
        </authorList>
    </citation>
    <scope>NUCLEOTIDE SEQUENCE [LARGE SCALE GENOMIC DNA]</scope>
    <source>
        <strain evidence="19">IPU010</strain>
    </source>
</reference>
<dbReference type="GO" id="GO:0005576">
    <property type="term" value="C:extracellular region"/>
    <property type="evidence" value="ECO:0007669"/>
    <property type="project" value="UniProtKB-SubCell"/>
</dbReference>
<evidence type="ECO:0000256" key="1">
    <source>
        <dbReference type="ARBA" id="ARBA00004613"/>
    </source>
</evidence>
<keyword evidence="9 14" id="KW-0326">Glycosidase</keyword>
<feature type="chain" id="PRO_5036306063" description="galacturonan 1,4-alpha-galacturonidase" evidence="15">
    <location>
        <begin position="26"/>
        <end position="444"/>
    </location>
</feature>
<dbReference type="Pfam" id="PF00295">
    <property type="entry name" value="Glyco_hydro_28"/>
    <property type="match status" value="1"/>
</dbReference>
<keyword evidence="10" id="KW-0961">Cell wall biogenesis/degradation</keyword>
<accession>A0A1B5KQU4</accession>
<evidence type="ECO:0000256" key="10">
    <source>
        <dbReference type="ARBA" id="ARBA00023316"/>
    </source>
</evidence>
<evidence type="ECO:0000313" key="18">
    <source>
        <dbReference type="Proteomes" id="UP000027002"/>
    </source>
</evidence>
<evidence type="ECO:0000313" key="19">
    <source>
        <dbReference type="Proteomes" id="UP000054053"/>
    </source>
</evidence>
<evidence type="ECO:0000256" key="5">
    <source>
        <dbReference type="ARBA" id="ARBA00022737"/>
    </source>
</evidence>
<evidence type="ECO:0000256" key="3">
    <source>
        <dbReference type="ARBA" id="ARBA00022525"/>
    </source>
</evidence>
<dbReference type="GO" id="GO:0047911">
    <property type="term" value="F:galacturan 1,4-alpha-galacturonidase activity"/>
    <property type="evidence" value="ECO:0007669"/>
    <property type="project" value="UniProtKB-EC"/>
</dbReference>
<comment type="similarity">
    <text evidence="2 14">Belongs to the glycosyl hydrolase 28 family.</text>
</comment>
<sequence length="444" mass="47350">MHRNRLGAVLVRALTLTLTLVPTLASAGAGFQRPDLWPHPFGPGSPRGASLPRDPARRCVVVPSRPGEDDAPAILAAFRRCNRGGTVVLDAAYTLASPLDLTFLDGVDVALSGSVTFSDDIPYWTAHAFRYAFQDQAAFWRFGGRDVHIFGRGRGLLDGNGQAWYDAFAADPLLRRPVLLVLDGLHGGSVSGIRMTNPPGWFNLVANSSDILVSDMKLDAQSASSNPAKNTDGWDTYRSDAVVIQDSVVSNGDDCVSFKPNTTNCVVQGLRCSGSHGISVGSLGQYAGRVDVVQNVYVYNVTMRDASAAARIKVWPGAPTDFQPALRGGGGSGTVRNVTYDSVRSRNADLAIELTQCYGTKNLTACMERPSDVAISDVVFKNMWGQTSAKHDPVIGSLICSDPSRCSNIQVDGVTVHPPSGRPARMTCLNIDAKLVGIDCVAAK</sequence>
<dbReference type="Proteomes" id="UP000027002">
    <property type="component" value="Chromosome 3"/>
</dbReference>
<dbReference type="EC" id="3.2.1.67" evidence="11"/>
<keyword evidence="18" id="KW-1185">Reference proteome</keyword>
<dbReference type="PANTHER" id="PTHR31736:SF14">
    <property type="entry name" value="EXOPOLYGALACTURONASE X-1-RELATED"/>
    <property type="match status" value="1"/>
</dbReference>
<dbReference type="InterPro" id="IPR012334">
    <property type="entry name" value="Pectin_lyas_fold"/>
</dbReference>
<keyword evidence="8" id="KW-0325">Glycoprotein</keyword>
<keyword evidence="7" id="KW-1015">Disulfide bond</keyword>
<evidence type="ECO:0000313" key="17">
    <source>
        <dbReference type="EMBL" id="QUC19209.1"/>
    </source>
</evidence>
<evidence type="ECO:0000256" key="8">
    <source>
        <dbReference type="ARBA" id="ARBA00023180"/>
    </source>
</evidence>
<keyword evidence="5" id="KW-0677">Repeat</keyword>
<dbReference type="EMBL" id="BBTG02000010">
    <property type="protein sequence ID" value="GAO13075.1"/>
    <property type="molecule type" value="Genomic_DNA"/>
</dbReference>
<organism evidence="16 19">
    <name type="scientific">Ustilaginoidea virens</name>
    <name type="common">Rice false smut fungus</name>
    <name type="synonym">Villosiclava virens</name>
    <dbReference type="NCBI Taxonomy" id="1159556"/>
    <lineage>
        <taxon>Eukaryota</taxon>
        <taxon>Fungi</taxon>
        <taxon>Dikarya</taxon>
        <taxon>Ascomycota</taxon>
        <taxon>Pezizomycotina</taxon>
        <taxon>Sordariomycetes</taxon>
        <taxon>Hypocreomycetidae</taxon>
        <taxon>Hypocreales</taxon>
        <taxon>Clavicipitaceae</taxon>
        <taxon>Ustilaginoidea</taxon>
    </lineage>
</organism>
<dbReference type="Gene3D" id="2.160.20.10">
    <property type="entry name" value="Single-stranded right-handed beta-helix, Pectin lyase-like"/>
    <property type="match status" value="1"/>
</dbReference>
<keyword evidence="3" id="KW-0964">Secreted</keyword>
<keyword evidence="4 15" id="KW-0732">Signal</keyword>
<dbReference type="InterPro" id="IPR011050">
    <property type="entry name" value="Pectin_lyase_fold/virulence"/>
</dbReference>
<dbReference type="Proteomes" id="UP000054053">
    <property type="component" value="Unassembled WGS sequence"/>
</dbReference>
<comment type="subcellular location">
    <subcellularLocation>
        <location evidence="1">Secreted</location>
    </subcellularLocation>
</comment>
<dbReference type="PANTHER" id="PTHR31736">
    <property type="match status" value="1"/>
</dbReference>
<dbReference type="GO" id="GO:0005975">
    <property type="term" value="P:carbohydrate metabolic process"/>
    <property type="evidence" value="ECO:0007669"/>
    <property type="project" value="InterPro"/>
</dbReference>
<dbReference type="EMBL" id="CP072755">
    <property type="protein sequence ID" value="QUC19209.1"/>
    <property type="molecule type" value="Genomic_DNA"/>
</dbReference>
<dbReference type="RefSeq" id="XP_042996882.1">
    <property type="nucleotide sequence ID" value="XM_043140948.1"/>
</dbReference>
<feature type="active site" evidence="13">
    <location>
        <position position="276"/>
    </location>
</feature>
<gene>
    <name evidence="17" type="ORF">UV8b_03450</name>
    <name evidence="16" type="ORF">UVI_02024370</name>
</gene>
<evidence type="ECO:0000256" key="7">
    <source>
        <dbReference type="ARBA" id="ARBA00023157"/>
    </source>
</evidence>
<evidence type="ECO:0000256" key="2">
    <source>
        <dbReference type="ARBA" id="ARBA00008834"/>
    </source>
</evidence>
<evidence type="ECO:0000313" key="16">
    <source>
        <dbReference type="EMBL" id="GAO13075.1"/>
    </source>
</evidence>
<evidence type="ECO:0000256" key="11">
    <source>
        <dbReference type="ARBA" id="ARBA00038933"/>
    </source>
</evidence>
<evidence type="ECO:0000256" key="12">
    <source>
        <dbReference type="ARBA" id="ARBA00048766"/>
    </source>
</evidence>
<proteinExistence type="inferred from homology"/>
<evidence type="ECO:0000256" key="14">
    <source>
        <dbReference type="RuleBase" id="RU361169"/>
    </source>
</evidence>
<dbReference type="GO" id="GO:0071555">
    <property type="term" value="P:cell wall organization"/>
    <property type="evidence" value="ECO:0007669"/>
    <property type="project" value="UniProtKB-KW"/>
</dbReference>
<evidence type="ECO:0000256" key="15">
    <source>
        <dbReference type="SAM" id="SignalP"/>
    </source>
</evidence>
<protein>
    <recommendedName>
        <fullName evidence="11">galacturonan 1,4-alpha-galacturonidase</fullName>
        <ecNumber evidence="11">3.2.1.67</ecNumber>
    </recommendedName>
</protein>
<evidence type="ECO:0000256" key="4">
    <source>
        <dbReference type="ARBA" id="ARBA00022729"/>
    </source>
</evidence>
<dbReference type="GO" id="GO:0004650">
    <property type="term" value="F:polygalacturonase activity"/>
    <property type="evidence" value="ECO:0007669"/>
    <property type="project" value="InterPro"/>
</dbReference>
<reference evidence="17" key="3">
    <citation type="submission" date="2020-03" db="EMBL/GenBank/DDBJ databases">
        <title>A mixture of massive structural variations and highly conserved coding sequences in Ustilaginoidea virens genome.</title>
        <authorList>
            <person name="Zhang K."/>
            <person name="Zhao Z."/>
            <person name="Zhang Z."/>
            <person name="Li Y."/>
            <person name="Hsiang T."/>
            <person name="Sun W."/>
        </authorList>
    </citation>
    <scope>NUCLEOTIDE SEQUENCE</scope>
    <source>
        <strain evidence="17">UV-8b</strain>
    </source>
</reference>
<dbReference type="AlphaFoldDB" id="A0A1B5KQU4"/>
<dbReference type="GeneID" id="66064228"/>
<dbReference type="OrthoDB" id="187139at2759"/>
<dbReference type="InterPro" id="IPR000743">
    <property type="entry name" value="Glyco_hydro_28"/>
</dbReference>
<evidence type="ECO:0000256" key="13">
    <source>
        <dbReference type="PROSITE-ProRule" id="PRU10052"/>
    </source>
</evidence>
<dbReference type="KEGG" id="uvi:66064228"/>
<keyword evidence="6 14" id="KW-0378">Hydrolase</keyword>
<comment type="catalytic activity">
    <reaction evidence="12">
        <text>[(1-&gt;4)-alpha-D-galacturonosyl](n) + H2O = alpha-D-galacturonate + [(1-&gt;4)-alpha-D-galacturonosyl](n-1)</text>
        <dbReference type="Rhea" id="RHEA:14117"/>
        <dbReference type="Rhea" id="RHEA-COMP:14570"/>
        <dbReference type="Rhea" id="RHEA-COMP:14572"/>
        <dbReference type="ChEBI" id="CHEBI:15377"/>
        <dbReference type="ChEBI" id="CHEBI:58658"/>
        <dbReference type="ChEBI" id="CHEBI:140523"/>
        <dbReference type="EC" id="3.2.1.67"/>
    </reaction>
</comment>
<feature type="signal peptide" evidence="15">
    <location>
        <begin position="1"/>
        <end position="25"/>
    </location>
</feature>
<evidence type="ECO:0000256" key="6">
    <source>
        <dbReference type="ARBA" id="ARBA00022801"/>
    </source>
</evidence>
<evidence type="ECO:0000256" key="9">
    <source>
        <dbReference type="ARBA" id="ARBA00023295"/>
    </source>
</evidence>
<dbReference type="SUPFAM" id="SSF51126">
    <property type="entry name" value="Pectin lyase-like"/>
    <property type="match status" value="1"/>
</dbReference>
<dbReference type="PROSITE" id="PS00502">
    <property type="entry name" value="POLYGALACTURONASE"/>
    <property type="match status" value="1"/>
</dbReference>
<reference evidence="16" key="1">
    <citation type="journal article" date="2016" name="Genome Announc.">
        <title>Genome Sequence of Ustilaginoidea virens IPU010, a Rice Pathogenic Fungus Causing False Smut.</title>
        <authorList>
            <person name="Kumagai T."/>
            <person name="Ishii T."/>
            <person name="Terai G."/>
            <person name="Umemura M."/>
            <person name="Machida M."/>
            <person name="Asai K."/>
        </authorList>
    </citation>
    <scope>NUCLEOTIDE SEQUENCE [LARGE SCALE GENOMIC DNA]</scope>
    <source>
        <strain evidence="16">IPU010</strain>
    </source>
</reference>
<name>A0A1B5KQU4_USTVR</name>